<dbReference type="InterPro" id="IPR007730">
    <property type="entry name" value="SPOR-like_dom"/>
</dbReference>
<dbReference type="InterPro" id="IPR036680">
    <property type="entry name" value="SPOR-like_sf"/>
</dbReference>
<keyword evidence="1" id="KW-0732">Signal</keyword>
<dbReference type="InterPro" id="IPR009009">
    <property type="entry name" value="RlpA-like_DPBB"/>
</dbReference>
<dbReference type="InterPro" id="IPR036908">
    <property type="entry name" value="RlpA-like_sf"/>
</dbReference>
<gene>
    <name evidence="4" type="primary">rlpA</name>
    <name evidence="8" type="ORF">Ga0061069_103129</name>
</gene>
<evidence type="ECO:0000256" key="1">
    <source>
        <dbReference type="ARBA" id="ARBA00022729"/>
    </source>
</evidence>
<dbReference type="PROSITE" id="PS51724">
    <property type="entry name" value="SPOR"/>
    <property type="match status" value="1"/>
</dbReference>
<evidence type="ECO:0000259" key="7">
    <source>
        <dbReference type="PROSITE" id="PS51724"/>
    </source>
</evidence>
<evidence type="ECO:0000256" key="6">
    <source>
        <dbReference type="SAM" id="MobiDB-lite"/>
    </source>
</evidence>
<dbReference type="EMBL" id="CYHF01000003">
    <property type="protein sequence ID" value="CUA95509.1"/>
    <property type="molecule type" value="Genomic_DNA"/>
</dbReference>
<dbReference type="AlphaFoldDB" id="A0A0K6HX63"/>
<organism evidence="8 9">
    <name type="scientific">Thiomonas bhubaneswarensis</name>
    <dbReference type="NCBI Taxonomy" id="339866"/>
    <lineage>
        <taxon>Bacteria</taxon>
        <taxon>Pseudomonadati</taxon>
        <taxon>Pseudomonadota</taxon>
        <taxon>Betaproteobacteria</taxon>
        <taxon>Burkholderiales</taxon>
        <taxon>Thiomonas</taxon>
    </lineage>
</organism>
<dbReference type="GO" id="GO:0071555">
    <property type="term" value="P:cell wall organization"/>
    <property type="evidence" value="ECO:0007669"/>
    <property type="project" value="UniProtKB-KW"/>
</dbReference>
<proteinExistence type="inferred from homology"/>
<dbReference type="GO" id="GO:0000270">
    <property type="term" value="P:peptidoglycan metabolic process"/>
    <property type="evidence" value="ECO:0007669"/>
    <property type="project" value="UniProtKB-UniRule"/>
</dbReference>
<feature type="compositionally biased region" description="Polar residues" evidence="6">
    <location>
        <begin position="303"/>
        <end position="314"/>
    </location>
</feature>
<dbReference type="GO" id="GO:0009279">
    <property type="term" value="C:cell outer membrane"/>
    <property type="evidence" value="ECO:0007669"/>
    <property type="project" value="TreeGrafter"/>
</dbReference>
<evidence type="ECO:0000256" key="4">
    <source>
        <dbReference type="HAMAP-Rule" id="MF_02071"/>
    </source>
</evidence>
<evidence type="ECO:0000256" key="2">
    <source>
        <dbReference type="ARBA" id="ARBA00023239"/>
    </source>
</evidence>
<dbReference type="CDD" id="cd22268">
    <property type="entry name" value="DPBB_RlpA-like"/>
    <property type="match status" value="1"/>
</dbReference>
<keyword evidence="9" id="KW-1185">Reference proteome</keyword>
<dbReference type="SUPFAM" id="SSF110997">
    <property type="entry name" value="Sporulation related repeat"/>
    <property type="match status" value="1"/>
</dbReference>
<dbReference type="Gene3D" id="3.30.70.1070">
    <property type="entry name" value="Sporulation related repeat"/>
    <property type="match status" value="1"/>
</dbReference>
<evidence type="ECO:0000313" key="9">
    <source>
        <dbReference type="Proteomes" id="UP000183649"/>
    </source>
</evidence>
<protein>
    <recommendedName>
        <fullName evidence="4">Endolytic peptidoglycan transglycosylase RlpA</fullName>
        <ecNumber evidence="4">4.2.2.-</ecNumber>
    </recommendedName>
</protein>
<comment type="similarity">
    <text evidence="4 5">Belongs to the RlpA family.</text>
</comment>
<comment type="function">
    <text evidence="4">Lytic transglycosylase with a strong preference for naked glycan strands that lack stem peptides.</text>
</comment>
<reference evidence="9" key="1">
    <citation type="submission" date="2015-08" db="EMBL/GenBank/DDBJ databases">
        <authorList>
            <person name="Varghese N."/>
        </authorList>
    </citation>
    <scope>NUCLEOTIDE SEQUENCE [LARGE SCALE GENOMIC DNA]</scope>
    <source>
        <strain evidence="9">DSM 18181</strain>
    </source>
</reference>
<evidence type="ECO:0000256" key="3">
    <source>
        <dbReference type="ARBA" id="ARBA00023316"/>
    </source>
</evidence>
<dbReference type="NCBIfam" id="TIGR00413">
    <property type="entry name" value="rlpA"/>
    <property type="match status" value="1"/>
</dbReference>
<keyword evidence="2 4" id="KW-0456">Lyase</keyword>
<dbReference type="HAMAP" id="MF_02071">
    <property type="entry name" value="RlpA"/>
    <property type="match status" value="1"/>
</dbReference>
<feature type="compositionally biased region" description="Low complexity" evidence="6">
    <location>
        <begin position="198"/>
        <end position="207"/>
    </location>
</feature>
<evidence type="ECO:0000313" key="8">
    <source>
        <dbReference type="EMBL" id="CUA95509.1"/>
    </source>
</evidence>
<name>A0A0K6HX63_9BURK</name>
<dbReference type="GO" id="GO:0008932">
    <property type="term" value="F:lytic endotransglycosylase activity"/>
    <property type="evidence" value="ECO:0007669"/>
    <property type="project" value="UniProtKB-UniRule"/>
</dbReference>
<dbReference type="STRING" id="339866.GCA_001418255_01009"/>
<accession>A0A0K6HX63</accession>
<dbReference type="Gene3D" id="2.40.40.10">
    <property type="entry name" value="RlpA-like domain"/>
    <property type="match status" value="1"/>
</dbReference>
<dbReference type="PANTHER" id="PTHR34183">
    <property type="entry name" value="ENDOLYTIC PEPTIDOGLYCAN TRANSGLYCOSYLASE RLPA"/>
    <property type="match status" value="1"/>
</dbReference>
<dbReference type="InterPro" id="IPR012997">
    <property type="entry name" value="RplA"/>
</dbReference>
<dbReference type="OrthoDB" id="9779128at2"/>
<dbReference type="Pfam" id="PF05036">
    <property type="entry name" value="SPOR"/>
    <property type="match status" value="1"/>
</dbReference>
<feature type="compositionally biased region" description="Low complexity" evidence="6">
    <location>
        <begin position="217"/>
        <end position="253"/>
    </location>
</feature>
<dbReference type="Proteomes" id="UP000183649">
    <property type="component" value="Unassembled WGS sequence"/>
</dbReference>
<feature type="region of interest" description="Disordered" evidence="6">
    <location>
        <begin position="198"/>
        <end position="314"/>
    </location>
</feature>
<dbReference type="PANTHER" id="PTHR34183:SF1">
    <property type="entry name" value="ENDOLYTIC PEPTIDOGLYCAN TRANSGLYCOSYLASE RLPA"/>
    <property type="match status" value="1"/>
</dbReference>
<feature type="domain" description="SPOR" evidence="7">
    <location>
        <begin position="322"/>
        <end position="402"/>
    </location>
</feature>
<dbReference type="Pfam" id="PF03330">
    <property type="entry name" value="DPBB_1"/>
    <property type="match status" value="1"/>
</dbReference>
<keyword evidence="8" id="KW-0449">Lipoprotein</keyword>
<feature type="compositionally biased region" description="Low complexity" evidence="6">
    <location>
        <begin position="275"/>
        <end position="293"/>
    </location>
</feature>
<sequence>MSERQDLGSKREGLSLAGPSSRNLGFLLAALSVMTLAGCASSPPRVSASGAPVNAQAGCHVPPPNLRAAYNRTYTVRGRSYTPLRSADGYDEVGTASWYGWESGTTTSMGTRFNPRDFSAASRTLPLPTCVQVTNLDNGLSALVLVNDRGPFVSGRLLDLSMGAAQALGVTRTGTARVRVVALPEGANAPLQYAQATAAASSPQGAPGMVPVQPDRSSQTSAAFAPQQFAAQTATTPSSTASSSLPLPDASQADSPAPIVEQVLPPMAPPPSPTAPVDMAVASAASSSQDQAPMPQPALSLPTGGSTAATQPPSVSATAALPSATPQNYVQTGAFTLEANAEAEKARLQAAGISDVMVVPGYIRGQTFYRVQIGPLSGPTPDARLVEQLRGLGLNAYSVVQQ</sequence>
<keyword evidence="3 4" id="KW-0961">Cell wall biogenesis/degradation</keyword>
<dbReference type="SUPFAM" id="SSF50685">
    <property type="entry name" value="Barwin-like endoglucanases"/>
    <property type="match status" value="1"/>
</dbReference>
<dbReference type="EC" id="4.2.2.-" evidence="4"/>
<dbReference type="InterPro" id="IPR034718">
    <property type="entry name" value="RlpA"/>
</dbReference>
<evidence type="ECO:0000256" key="5">
    <source>
        <dbReference type="RuleBase" id="RU003495"/>
    </source>
</evidence>
<dbReference type="GO" id="GO:0042834">
    <property type="term" value="F:peptidoglycan binding"/>
    <property type="evidence" value="ECO:0007669"/>
    <property type="project" value="InterPro"/>
</dbReference>